<accession>A0A445I4C1</accession>
<dbReference type="Pfam" id="PF00067">
    <property type="entry name" value="p450"/>
    <property type="match status" value="1"/>
</dbReference>
<name>A0A445I4C1_GLYSO</name>
<evidence type="ECO:0000313" key="3">
    <source>
        <dbReference type="Proteomes" id="UP000289340"/>
    </source>
</evidence>
<dbReference type="InterPro" id="IPR017972">
    <property type="entry name" value="Cyt_P450_CS"/>
</dbReference>
<evidence type="ECO:0000313" key="2">
    <source>
        <dbReference type="EMBL" id="RZB80953.1"/>
    </source>
</evidence>
<dbReference type="InterPro" id="IPR001128">
    <property type="entry name" value="Cyt_P450"/>
</dbReference>
<dbReference type="GO" id="GO:0016705">
    <property type="term" value="F:oxidoreductase activity, acting on paired donors, with incorporation or reduction of molecular oxygen"/>
    <property type="evidence" value="ECO:0007669"/>
    <property type="project" value="InterPro"/>
</dbReference>
<keyword evidence="1" id="KW-0503">Monooxygenase</keyword>
<comment type="caution">
    <text evidence="2">The sequence shown here is derived from an EMBL/GenBank/DDBJ whole genome shotgun (WGS) entry which is preliminary data.</text>
</comment>
<dbReference type="InterPro" id="IPR036396">
    <property type="entry name" value="Cyt_P450_sf"/>
</dbReference>
<dbReference type="PROSITE" id="PS00086">
    <property type="entry name" value="CYTOCHROME_P450"/>
    <property type="match status" value="1"/>
</dbReference>
<dbReference type="GO" id="GO:0004497">
    <property type="term" value="F:monooxygenase activity"/>
    <property type="evidence" value="ECO:0007669"/>
    <property type="project" value="UniProtKB-KW"/>
</dbReference>
<dbReference type="GO" id="GO:0005506">
    <property type="term" value="F:iron ion binding"/>
    <property type="evidence" value="ECO:0007669"/>
    <property type="project" value="InterPro"/>
</dbReference>
<sequence length="197" mass="22832">MHIQQLEFGKNEEENKWPPGLGHFSKQAFFVQCTDFYKSECNMYCLDCMNGALYSACLACHKEHKAIQVNFSFPSFFYTFSDPEKMGFQGVELQGASKHFMAFGGGMRFCVGTDFTKVQMAMFIHSLVTKYRWRPIKGGNILRTPGLQFPNGFHVQIMEKDQRKQQEPEYTITTKTPQERLIYGRNLGLTFSRNTRQ</sequence>
<keyword evidence="1" id="KW-0560">Oxidoreductase</keyword>
<keyword evidence="3" id="KW-1185">Reference proteome</keyword>
<dbReference type="AlphaFoldDB" id="A0A445I4C1"/>
<dbReference type="GO" id="GO:0020037">
    <property type="term" value="F:heme binding"/>
    <property type="evidence" value="ECO:0007669"/>
    <property type="project" value="InterPro"/>
</dbReference>
<gene>
    <name evidence="2" type="ORF">D0Y65_030621</name>
</gene>
<protein>
    <submittedName>
        <fullName evidence="2">Cytochrome P450 87A3</fullName>
    </submittedName>
</protein>
<organism evidence="2 3">
    <name type="scientific">Glycine soja</name>
    <name type="common">Wild soybean</name>
    <dbReference type="NCBI Taxonomy" id="3848"/>
    <lineage>
        <taxon>Eukaryota</taxon>
        <taxon>Viridiplantae</taxon>
        <taxon>Streptophyta</taxon>
        <taxon>Embryophyta</taxon>
        <taxon>Tracheophyta</taxon>
        <taxon>Spermatophyta</taxon>
        <taxon>Magnoliopsida</taxon>
        <taxon>eudicotyledons</taxon>
        <taxon>Gunneridae</taxon>
        <taxon>Pentapetalae</taxon>
        <taxon>rosids</taxon>
        <taxon>fabids</taxon>
        <taxon>Fabales</taxon>
        <taxon>Fabaceae</taxon>
        <taxon>Papilionoideae</taxon>
        <taxon>50 kb inversion clade</taxon>
        <taxon>NPAAA clade</taxon>
        <taxon>indigoferoid/millettioid clade</taxon>
        <taxon>Phaseoleae</taxon>
        <taxon>Glycine</taxon>
        <taxon>Glycine subgen. Soja</taxon>
    </lineage>
</organism>
<dbReference type="Gene3D" id="1.10.630.10">
    <property type="entry name" value="Cytochrome P450"/>
    <property type="match status" value="1"/>
</dbReference>
<reference evidence="2 3" key="1">
    <citation type="submission" date="2018-09" db="EMBL/GenBank/DDBJ databases">
        <title>A high-quality reference genome of wild soybean provides a powerful tool to mine soybean genomes.</title>
        <authorList>
            <person name="Xie M."/>
            <person name="Chung C.Y.L."/>
            <person name="Li M.-W."/>
            <person name="Wong F.-L."/>
            <person name="Chan T.-F."/>
            <person name="Lam H.-M."/>
        </authorList>
    </citation>
    <scope>NUCLEOTIDE SEQUENCE [LARGE SCALE GENOMIC DNA]</scope>
    <source>
        <strain evidence="3">cv. W05</strain>
        <tissue evidence="2">Hypocotyl of etiolated seedlings</tissue>
    </source>
</reference>
<keyword evidence="1" id="KW-0408">Iron</keyword>
<dbReference type="Proteomes" id="UP000289340">
    <property type="component" value="Chromosome 11"/>
</dbReference>
<keyword evidence="1" id="KW-0479">Metal-binding</keyword>
<keyword evidence="1" id="KW-0349">Heme</keyword>
<evidence type="ECO:0000256" key="1">
    <source>
        <dbReference type="RuleBase" id="RU000461"/>
    </source>
</evidence>
<dbReference type="SUPFAM" id="SSF48264">
    <property type="entry name" value="Cytochrome P450"/>
    <property type="match status" value="1"/>
</dbReference>
<comment type="similarity">
    <text evidence="1">Belongs to the cytochrome P450 family.</text>
</comment>
<proteinExistence type="inferred from homology"/>
<dbReference type="EMBL" id="QZWG01000011">
    <property type="protein sequence ID" value="RZB80953.1"/>
    <property type="molecule type" value="Genomic_DNA"/>
</dbReference>